<reference evidence="19 20" key="1">
    <citation type="journal article" date="2015" name="Nature">
        <title>rRNA introns, odd ribosomes, and small enigmatic genomes across a large radiation of phyla.</title>
        <authorList>
            <person name="Brown C.T."/>
            <person name="Hug L.A."/>
            <person name="Thomas B.C."/>
            <person name="Sharon I."/>
            <person name="Castelle C.J."/>
            <person name="Singh A."/>
            <person name="Wilkins M.J."/>
            <person name="Williams K.H."/>
            <person name="Banfield J.F."/>
        </authorList>
    </citation>
    <scope>NUCLEOTIDE SEQUENCE [LARGE SCALE GENOMIC DNA]</scope>
</reference>
<dbReference type="InterPro" id="IPR010663">
    <property type="entry name" value="Znf_FPG/IleRS"/>
</dbReference>
<organism evidence="19 20">
    <name type="scientific">Candidatus Falkowbacteria bacterium GW2011_GWE1_38_31</name>
    <dbReference type="NCBI Taxonomy" id="1618638"/>
    <lineage>
        <taxon>Bacteria</taxon>
        <taxon>Candidatus Falkowiibacteriota</taxon>
    </lineage>
</organism>
<dbReference type="InterPro" id="IPR010979">
    <property type="entry name" value="Ribosomal_uS13-like_H2TH"/>
</dbReference>
<dbReference type="PANTHER" id="PTHR22993:SF9">
    <property type="entry name" value="FORMAMIDOPYRIMIDINE-DNA GLYCOSYLASE"/>
    <property type="match status" value="1"/>
</dbReference>
<evidence type="ECO:0000256" key="8">
    <source>
        <dbReference type="ARBA" id="ARBA00022801"/>
    </source>
</evidence>
<keyword evidence="14" id="KW-0326">Glycosidase</keyword>
<dbReference type="GO" id="GO:0140078">
    <property type="term" value="F:class I DNA-(apurinic or apyrimidinic site) endonuclease activity"/>
    <property type="evidence" value="ECO:0007669"/>
    <property type="project" value="UniProtKB-EC"/>
</dbReference>
<dbReference type="Pfam" id="PF01149">
    <property type="entry name" value="Fapy_DNA_glyco"/>
    <property type="match status" value="1"/>
</dbReference>
<dbReference type="PROSITE" id="PS01242">
    <property type="entry name" value="ZF_FPG_1"/>
    <property type="match status" value="1"/>
</dbReference>
<dbReference type="EMBL" id="LBUU01000004">
    <property type="protein sequence ID" value="KKQ70559.1"/>
    <property type="molecule type" value="Genomic_DNA"/>
</dbReference>
<dbReference type="GO" id="GO:0006284">
    <property type="term" value="P:base-excision repair"/>
    <property type="evidence" value="ECO:0007669"/>
    <property type="project" value="InterPro"/>
</dbReference>
<evidence type="ECO:0000256" key="11">
    <source>
        <dbReference type="ARBA" id="ARBA00023204"/>
    </source>
</evidence>
<evidence type="ECO:0000256" key="3">
    <source>
        <dbReference type="ARBA" id="ARBA00009409"/>
    </source>
</evidence>
<comment type="caution">
    <text evidence="19">The sequence shown here is derived from an EMBL/GenBank/DDBJ whole genome shotgun (WGS) entry which is preliminary data.</text>
</comment>
<comment type="catalytic activity">
    <reaction evidence="1">
        <text>Hydrolysis of DNA containing ring-opened 7-methylguanine residues, releasing 2,6-diamino-4-hydroxy-5-(N-methyl)formamidopyrimidine.</text>
        <dbReference type="EC" id="3.2.2.23"/>
    </reaction>
</comment>
<dbReference type="AlphaFoldDB" id="A0A0G0MA26"/>
<evidence type="ECO:0000256" key="5">
    <source>
        <dbReference type="ARBA" id="ARBA00022723"/>
    </source>
</evidence>
<evidence type="ECO:0000256" key="16">
    <source>
        <dbReference type="PROSITE-ProRule" id="PRU00391"/>
    </source>
</evidence>
<evidence type="ECO:0000256" key="12">
    <source>
        <dbReference type="ARBA" id="ARBA00023239"/>
    </source>
</evidence>
<comment type="cofactor">
    <cofactor evidence="2">
        <name>Zn(2+)</name>
        <dbReference type="ChEBI" id="CHEBI:29105"/>
    </cofactor>
</comment>
<evidence type="ECO:0000256" key="14">
    <source>
        <dbReference type="ARBA" id="ARBA00023295"/>
    </source>
</evidence>
<keyword evidence="9" id="KW-0862">Zinc</keyword>
<dbReference type="Pfam" id="PF06827">
    <property type="entry name" value="zf-FPG_IleRS"/>
    <property type="match status" value="1"/>
</dbReference>
<dbReference type="InterPro" id="IPR015886">
    <property type="entry name" value="H2TH_FPG"/>
</dbReference>
<evidence type="ECO:0000259" key="18">
    <source>
        <dbReference type="PROSITE" id="PS51068"/>
    </source>
</evidence>
<proteinExistence type="inferred from homology"/>
<dbReference type="Proteomes" id="UP000034022">
    <property type="component" value="Unassembled WGS sequence"/>
</dbReference>
<evidence type="ECO:0000313" key="20">
    <source>
        <dbReference type="Proteomes" id="UP000034022"/>
    </source>
</evidence>
<dbReference type="Gene3D" id="3.20.190.10">
    <property type="entry name" value="MutM-like, N-terminal"/>
    <property type="match status" value="1"/>
</dbReference>
<evidence type="ECO:0000256" key="9">
    <source>
        <dbReference type="ARBA" id="ARBA00022833"/>
    </source>
</evidence>
<keyword evidence="6" id="KW-0227">DNA damage</keyword>
<feature type="domain" description="FPG-type" evidence="17">
    <location>
        <begin position="250"/>
        <end position="284"/>
    </location>
</feature>
<dbReference type="GO" id="GO:0003684">
    <property type="term" value="F:damaged DNA binding"/>
    <property type="evidence" value="ECO:0007669"/>
    <property type="project" value="InterPro"/>
</dbReference>
<evidence type="ECO:0000313" key="19">
    <source>
        <dbReference type="EMBL" id="KKQ70559.1"/>
    </source>
</evidence>
<dbReference type="SMART" id="SM01232">
    <property type="entry name" value="H2TH"/>
    <property type="match status" value="1"/>
</dbReference>
<comment type="similarity">
    <text evidence="3">Belongs to the FPG family.</text>
</comment>
<dbReference type="CDD" id="cd08966">
    <property type="entry name" value="EcFpg-like_N"/>
    <property type="match status" value="1"/>
</dbReference>
<comment type="catalytic activity">
    <reaction evidence="15">
        <text>2'-deoxyribonucleotide-(2'-deoxyribose 5'-phosphate)-2'-deoxyribonucleotide-DNA = a 3'-end 2'-deoxyribonucleotide-(2,3-dehydro-2,3-deoxyribose 5'-phosphate)-DNA + a 5'-end 5'-phospho-2'-deoxyribonucleoside-DNA + H(+)</text>
        <dbReference type="Rhea" id="RHEA:66592"/>
        <dbReference type="Rhea" id="RHEA-COMP:13180"/>
        <dbReference type="Rhea" id="RHEA-COMP:16897"/>
        <dbReference type="Rhea" id="RHEA-COMP:17067"/>
        <dbReference type="ChEBI" id="CHEBI:15378"/>
        <dbReference type="ChEBI" id="CHEBI:136412"/>
        <dbReference type="ChEBI" id="CHEBI:157695"/>
        <dbReference type="ChEBI" id="CHEBI:167181"/>
        <dbReference type="EC" id="4.2.99.18"/>
    </reaction>
</comment>
<dbReference type="Pfam" id="PF06831">
    <property type="entry name" value="H2TH"/>
    <property type="match status" value="1"/>
</dbReference>
<dbReference type="InterPro" id="IPR012319">
    <property type="entry name" value="FPG_cat"/>
</dbReference>
<gene>
    <name evidence="19" type="ORF">US91_C0004G0044</name>
</gene>
<evidence type="ECO:0000256" key="7">
    <source>
        <dbReference type="ARBA" id="ARBA00022771"/>
    </source>
</evidence>
<dbReference type="PATRIC" id="fig|1618638.3.peg.519"/>
<dbReference type="InterPro" id="IPR020629">
    <property type="entry name" value="FPG_Glyclase"/>
</dbReference>
<dbReference type="Gene3D" id="1.10.8.50">
    <property type="match status" value="1"/>
</dbReference>
<protein>
    <submittedName>
        <fullName evidence="19">Formamidopyrimidine-DNA glycosylase</fullName>
    </submittedName>
</protein>
<dbReference type="PANTHER" id="PTHR22993">
    <property type="entry name" value="FORMAMIDOPYRIMIDINE-DNA GLYCOSYLASE"/>
    <property type="match status" value="1"/>
</dbReference>
<dbReference type="InterPro" id="IPR000214">
    <property type="entry name" value="Znf_DNA_glyclase/AP_lyase"/>
</dbReference>
<name>A0A0G0MA26_9BACT</name>
<keyword evidence="10" id="KW-0238">DNA-binding</keyword>
<evidence type="ECO:0000256" key="1">
    <source>
        <dbReference type="ARBA" id="ARBA00001668"/>
    </source>
</evidence>
<evidence type="ECO:0000256" key="2">
    <source>
        <dbReference type="ARBA" id="ARBA00001947"/>
    </source>
</evidence>
<dbReference type="InterPro" id="IPR035937">
    <property type="entry name" value="FPG_N"/>
</dbReference>
<keyword evidence="13" id="KW-0511">Multifunctional enzyme</keyword>
<evidence type="ECO:0000256" key="15">
    <source>
        <dbReference type="ARBA" id="ARBA00044632"/>
    </source>
</evidence>
<evidence type="ECO:0000256" key="4">
    <source>
        <dbReference type="ARBA" id="ARBA00011245"/>
    </source>
</evidence>
<dbReference type="NCBIfam" id="NF002211">
    <property type="entry name" value="PRK01103.1"/>
    <property type="match status" value="1"/>
</dbReference>
<keyword evidence="12" id="KW-0456">Lyase</keyword>
<feature type="domain" description="Formamidopyrimidine-DNA glycosylase catalytic" evidence="18">
    <location>
        <begin position="2"/>
        <end position="129"/>
    </location>
</feature>
<accession>A0A0G0MA26</accession>
<dbReference type="InterPro" id="IPR015887">
    <property type="entry name" value="DNA_glyclase_Znf_dom_DNA_BS"/>
</dbReference>
<dbReference type="GO" id="GO:0008270">
    <property type="term" value="F:zinc ion binding"/>
    <property type="evidence" value="ECO:0007669"/>
    <property type="project" value="UniProtKB-KW"/>
</dbReference>
<evidence type="ECO:0000256" key="6">
    <source>
        <dbReference type="ARBA" id="ARBA00022763"/>
    </source>
</evidence>
<dbReference type="NCBIfam" id="TIGR00577">
    <property type="entry name" value="fpg"/>
    <property type="match status" value="1"/>
</dbReference>
<sequence length="284" mass="32266">MPELPEVETIVRDLRDRIIGKKIVQVEVLLKRIVKGKFNDFLTVLQYNKIIQIERRGKLIIFWLADKKHFLLIHLRMTGQLVYCKKDNIIAGGHSDKNQVACKPNPHTRVVISFADKSKLLFNDLRTFGYLQIVEIDELEKITGNFGLEAMEIDFKYLKSFIRTKTASIKTLLLNQNLIAGIGNIYADEALFLAGIRPVRPAFSLSDIEIKKLAKSIKQVLQKAIQNRGTTFNNYVDASGNKGEFVKMLNVYGRKGEECRRCGAIIQKIKVTQRGTSYCGGCQS</sequence>
<keyword evidence="11" id="KW-0234">DNA repair</keyword>
<dbReference type="PROSITE" id="PS51066">
    <property type="entry name" value="ZF_FPG_2"/>
    <property type="match status" value="1"/>
</dbReference>
<keyword evidence="8" id="KW-0378">Hydrolase</keyword>
<dbReference type="FunFam" id="1.10.8.50:FF:000003">
    <property type="entry name" value="Formamidopyrimidine-DNA glycosylase"/>
    <property type="match status" value="1"/>
</dbReference>
<evidence type="ECO:0000256" key="10">
    <source>
        <dbReference type="ARBA" id="ARBA00023125"/>
    </source>
</evidence>
<keyword evidence="5" id="KW-0479">Metal-binding</keyword>
<dbReference type="SUPFAM" id="SSF57716">
    <property type="entry name" value="Glucocorticoid receptor-like (DNA-binding domain)"/>
    <property type="match status" value="1"/>
</dbReference>
<dbReference type="GO" id="GO:0034039">
    <property type="term" value="F:8-oxo-7,8-dihydroguanine DNA N-glycosylase activity"/>
    <property type="evidence" value="ECO:0007669"/>
    <property type="project" value="TreeGrafter"/>
</dbReference>
<dbReference type="SUPFAM" id="SSF46946">
    <property type="entry name" value="S13-like H2TH domain"/>
    <property type="match status" value="1"/>
</dbReference>
<dbReference type="SUPFAM" id="SSF81624">
    <property type="entry name" value="N-terminal domain of MutM-like DNA repair proteins"/>
    <property type="match status" value="1"/>
</dbReference>
<evidence type="ECO:0000256" key="13">
    <source>
        <dbReference type="ARBA" id="ARBA00023268"/>
    </source>
</evidence>
<dbReference type="SMART" id="SM00898">
    <property type="entry name" value="Fapy_DNA_glyco"/>
    <property type="match status" value="1"/>
</dbReference>
<comment type="subunit">
    <text evidence="4">Monomer.</text>
</comment>
<dbReference type="PROSITE" id="PS51068">
    <property type="entry name" value="FPG_CAT"/>
    <property type="match status" value="1"/>
</dbReference>
<keyword evidence="7 16" id="KW-0863">Zinc-finger</keyword>
<evidence type="ECO:0000259" key="17">
    <source>
        <dbReference type="PROSITE" id="PS51066"/>
    </source>
</evidence>